<dbReference type="GeneID" id="37067780"/>
<evidence type="ECO:0000256" key="3">
    <source>
        <dbReference type="ARBA" id="ARBA00022692"/>
    </source>
</evidence>
<dbReference type="Pfam" id="PF00083">
    <property type="entry name" value="Sugar_tr"/>
    <property type="match status" value="1"/>
</dbReference>
<keyword evidence="4 6" id="KW-1133">Transmembrane helix</keyword>
<dbReference type="InterPro" id="IPR036259">
    <property type="entry name" value="MFS_trans_sf"/>
</dbReference>
<dbReference type="EMBL" id="MSFL01000034">
    <property type="protein sequence ID" value="PWY69055.1"/>
    <property type="molecule type" value="Genomic_DNA"/>
</dbReference>
<dbReference type="GO" id="GO:0016020">
    <property type="term" value="C:membrane"/>
    <property type="evidence" value="ECO:0007669"/>
    <property type="project" value="UniProtKB-SubCell"/>
</dbReference>
<evidence type="ECO:0000256" key="6">
    <source>
        <dbReference type="SAM" id="Phobius"/>
    </source>
</evidence>
<dbReference type="Gene3D" id="1.20.1250.20">
    <property type="entry name" value="MFS general substrate transporter like domains"/>
    <property type="match status" value="1"/>
</dbReference>
<comment type="subcellular location">
    <subcellularLocation>
        <location evidence="1">Membrane</location>
        <topology evidence="1">Multi-pass membrane protein</topology>
    </subcellularLocation>
</comment>
<dbReference type="InterPro" id="IPR050814">
    <property type="entry name" value="Myo-inositol_Transporter"/>
</dbReference>
<accession>A0A317V4M9</accession>
<protein>
    <recommendedName>
        <fullName evidence="7">Major facilitator superfamily (MFS) profile domain-containing protein</fullName>
    </recommendedName>
</protein>
<evidence type="ECO:0000256" key="5">
    <source>
        <dbReference type="ARBA" id="ARBA00023136"/>
    </source>
</evidence>
<evidence type="ECO:0000313" key="8">
    <source>
        <dbReference type="EMBL" id="PWY69055.1"/>
    </source>
</evidence>
<dbReference type="InterPro" id="IPR020846">
    <property type="entry name" value="MFS_dom"/>
</dbReference>
<keyword evidence="3 6" id="KW-0812">Transmembrane</keyword>
<dbReference type="RefSeq" id="XP_025395411.1">
    <property type="nucleotide sequence ID" value="XM_025545543.1"/>
</dbReference>
<feature type="domain" description="Major facilitator superfamily (MFS) profile" evidence="7">
    <location>
        <begin position="1"/>
        <end position="147"/>
    </location>
</feature>
<feature type="transmembrane region" description="Helical" evidence="6">
    <location>
        <begin position="76"/>
        <end position="93"/>
    </location>
</feature>
<dbReference type="PROSITE" id="PS50850">
    <property type="entry name" value="MFS"/>
    <property type="match status" value="1"/>
</dbReference>
<gene>
    <name evidence="8" type="ORF">BO70DRAFT_382602</name>
</gene>
<dbReference type="PANTHER" id="PTHR48020">
    <property type="entry name" value="PROTON MYO-INOSITOL COTRANSPORTER"/>
    <property type="match status" value="1"/>
</dbReference>
<dbReference type="AlphaFoldDB" id="A0A317V4M9"/>
<dbReference type="InterPro" id="IPR005828">
    <property type="entry name" value="MFS_sugar_transport-like"/>
</dbReference>
<evidence type="ECO:0000256" key="2">
    <source>
        <dbReference type="ARBA" id="ARBA00022448"/>
    </source>
</evidence>
<dbReference type="SUPFAM" id="SSF103473">
    <property type="entry name" value="MFS general substrate transporter"/>
    <property type="match status" value="1"/>
</dbReference>
<name>A0A317V4M9_9EURO</name>
<evidence type="ECO:0000256" key="1">
    <source>
        <dbReference type="ARBA" id="ARBA00004141"/>
    </source>
</evidence>
<sequence>MLGFDLEFGRHRWALMYCSISAIGALVFAYDNTYYSGILALATSFTSLTTSNIYIGDMVGALISGPLNDRFGRKTVLWIASLFVLAGGITQVADTDIEGIIVLGQVLYSVLNLALPSLDGVVDSGPDMFNYGGSSVTGATAIQAAKL</sequence>
<keyword evidence="9" id="KW-1185">Reference proteome</keyword>
<evidence type="ECO:0000256" key="4">
    <source>
        <dbReference type="ARBA" id="ARBA00022989"/>
    </source>
</evidence>
<feature type="transmembrane region" description="Helical" evidence="6">
    <location>
        <begin position="12"/>
        <end position="30"/>
    </location>
</feature>
<dbReference type="GO" id="GO:0022857">
    <property type="term" value="F:transmembrane transporter activity"/>
    <property type="evidence" value="ECO:0007669"/>
    <property type="project" value="InterPro"/>
</dbReference>
<dbReference type="PANTHER" id="PTHR48020:SF12">
    <property type="entry name" value="PROTON MYO-INOSITOL COTRANSPORTER"/>
    <property type="match status" value="1"/>
</dbReference>
<organism evidence="8 9">
    <name type="scientific">Aspergillus heteromorphus CBS 117.55</name>
    <dbReference type="NCBI Taxonomy" id="1448321"/>
    <lineage>
        <taxon>Eukaryota</taxon>
        <taxon>Fungi</taxon>
        <taxon>Dikarya</taxon>
        <taxon>Ascomycota</taxon>
        <taxon>Pezizomycotina</taxon>
        <taxon>Eurotiomycetes</taxon>
        <taxon>Eurotiomycetidae</taxon>
        <taxon>Eurotiales</taxon>
        <taxon>Aspergillaceae</taxon>
        <taxon>Aspergillus</taxon>
        <taxon>Aspergillus subgen. Circumdati</taxon>
    </lineage>
</organism>
<dbReference type="VEuPathDB" id="FungiDB:BO70DRAFT_382602"/>
<feature type="transmembrane region" description="Helical" evidence="6">
    <location>
        <begin position="36"/>
        <end position="55"/>
    </location>
</feature>
<keyword evidence="2" id="KW-0813">Transport</keyword>
<dbReference type="OrthoDB" id="6133115at2759"/>
<keyword evidence="5 6" id="KW-0472">Membrane</keyword>
<comment type="caution">
    <text evidence="8">The sequence shown here is derived from an EMBL/GenBank/DDBJ whole genome shotgun (WGS) entry which is preliminary data.</text>
</comment>
<evidence type="ECO:0000313" key="9">
    <source>
        <dbReference type="Proteomes" id="UP000247233"/>
    </source>
</evidence>
<evidence type="ECO:0000259" key="7">
    <source>
        <dbReference type="PROSITE" id="PS50850"/>
    </source>
</evidence>
<reference evidence="8 9" key="1">
    <citation type="submission" date="2016-12" db="EMBL/GenBank/DDBJ databases">
        <title>The genomes of Aspergillus section Nigri reveals drivers in fungal speciation.</title>
        <authorList>
            <consortium name="DOE Joint Genome Institute"/>
            <person name="Vesth T.C."/>
            <person name="Nybo J."/>
            <person name="Theobald S."/>
            <person name="Brandl J."/>
            <person name="Frisvad J.C."/>
            <person name="Nielsen K.F."/>
            <person name="Lyhne E.K."/>
            <person name="Kogle M.E."/>
            <person name="Kuo A."/>
            <person name="Riley R."/>
            <person name="Clum A."/>
            <person name="Nolan M."/>
            <person name="Lipzen A."/>
            <person name="Salamov A."/>
            <person name="Henrissat B."/>
            <person name="Wiebenga A."/>
            <person name="De Vries R.P."/>
            <person name="Grigoriev I.V."/>
            <person name="Mortensen U.H."/>
            <person name="Andersen M.R."/>
            <person name="Baker S.E."/>
        </authorList>
    </citation>
    <scope>NUCLEOTIDE SEQUENCE [LARGE SCALE GENOMIC DNA]</scope>
    <source>
        <strain evidence="8 9">CBS 117.55</strain>
    </source>
</reference>
<dbReference type="Proteomes" id="UP000247233">
    <property type="component" value="Unassembled WGS sequence"/>
</dbReference>
<proteinExistence type="predicted"/>